<keyword evidence="3" id="KW-1185">Reference proteome</keyword>
<keyword evidence="1" id="KW-1133">Transmembrane helix</keyword>
<name>A0A9X3Z3P8_9BACL</name>
<dbReference type="AlphaFoldDB" id="A0A9X3Z3P8"/>
<evidence type="ECO:0000313" key="3">
    <source>
        <dbReference type="Proteomes" id="UP001151071"/>
    </source>
</evidence>
<dbReference type="RefSeq" id="WP_271140175.1">
    <property type="nucleotide sequence ID" value="NZ_JAPYYP010000013.1"/>
</dbReference>
<evidence type="ECO:0000256" key="1">
    <source>
        <dbReference type="SAM" id="Phobius"/>
    </source>
</evidence>
<feature type="transmembrane region" description="Helical" evidence="1">
    <location>
        <begin position="93"/>
        <end position="110"/>
    </location>
</feature>
<keyword evidence="1" id="KW-0812">Transmembrane</keyword>
<reference evidence="2" key="1">
    <citation type="submission" date="2022-12" db="EMBL/GenBank/DDBJ databases">
        <title>Draft genome sequence of the thermophilic strain Brevibacillus thermoruber HT42, isolated from Los Humeros, Puebla, Mexico, with biotechnological potential.</title>
        <authorList>
            <person name="Lara Sanchez J."/>
            <person name="Solis Palacios R."/>
            <person name="Bustos Baena A.S."/>
            <person name="Ruz Baez A.E."/>
            <person name="Espinosa Luna G."/>
            <person name="Oliart Ros R.M."/>
        </authorList>
    </citation>
    <scope>NUCLEOTIDE SEQUENCE</scope>
    <source>
        <strain evidence="2">HT42</strain>
    </source>
</reference>
<organism evidence="2 3">
    <name type="scientific">Brevibacillus thermoruber</name>
    <dbReference type="NCBI Taxonomy" id="33942"/>
    <lineage>
        <taxon>Bacteria</taxon>
        <taxon>Bacillati</taxon>
        <taxon>Bacillota</taxon>
        <taxon>Bacilli</taxon>
        <taxon>Bacillales</taxon>
        <taxon>Paenibacillaceae</taxon>
        <taxon>Brevibacillus</taxon>
    </lineage>
</organism>
<accession>A0A9X3Z3P8</accession>
<dbReference type="EMBL" id="JAPYYP010000013">
    <property type="protein sequence ID" value="MDA5109037.1"/>
    <property type="molecule type" value="Genomic_DNA"/>
</dbReference>
<feature type="transmembrane region" description="Helical" evidence="1">
    <location>
        <begin position="21"/>
        <end position="39"/>
    </location>
</feature>
<dbReference type="Proteomes" id="UP001151071">
    <property type="component" value="Unassembled WGS sequence"/>
</dbReference>
<gene>
    <name evidence="2" type="ORF">O3V59_11745</name>
</gene>
<evidence type="ECO:0008006" key="4">
    <source>
        <dbReference type="Google" id="ProtNLM"/>
    </source>
</evidence>
<evidence type="ECO:0000313" key="2">
    <source>
        <dbReference type="EMBL" id="MDA5109037.1"/>
    </source>
</evidence>
<keyword evidence="1" id="KW-0472">Membrane</keyword>
<protein>
    <recommendedName>
        <fullName evidence="4">DUF3592 domain-containing protein</fullName>
    </recommendedName>
</protein>
<proteinExistence type="predicted"/>
<sequence>MKKRSARNKRAKKNKWARAGVHILFWCFSLLLAYLWISLEDAGESGQFAKFVIHTVILSNLFGLFSISLGIGFAGFAAYKLITRTAYDPKKTVLYSIPLFVFFVGLGAFLTKDLSKNMMDVKHYVTGHIVEERVVITHFTIYENNHGEDGYEYTFSDGRTFYENHEGNGFEDITVGQAYVIRYLPETPKLLSIKPAE</sequence>
<comment type="caution">
    <text evidence="2">The sequence shown here is derived from an EMBL/GenBank/DDBJ whole genome shotgun (WGS) entry which is preliminary data.</text>
</comment>
<feature type="transmembrane region" description="Helical" evidence="1">
    <location>
        <begin position="51"/>
        <end position="81"/>
    </location>
</feature>